<dbReference type="AlphaFoldDB" id="A0A8J8AXX6"/>
<dbReference type="Proteomes" id="UP000675747">
    <property type="component" value="Unassembled WGS sequence"/>
</dbReference>
<comment type="caution">
    <text evidence="3">The sequence shown here is derived from an EMBL/GenBank/DDBJ whole genome shotgun (WGS) entry which is preliminary data.</text>
</comment>
<name>A0A8J8AXX6_9GAMM</name>
<evidence type="ECO:0000256" key="2">
    <source>
        <dbReference type="SAM" id="SignalP"/>
    </source>
</evidence>
<feature type="region of interest" description="Disordered" evidence="1">
    <location>
        <begin position="21"/>
        <end position="74"/>
    </location>
</feature>
<protein>
    <submittedName>
        <fullName evidence="3">Uncharacterized protein</fullName>
    </submittedName>
</protein>
<evidence type="ECO:0000256" key="1">
    <source>
        <dbReference type="SAM" id="MobiDB-lite"/>
    </source>
</evidence>
<evidence type="ECO:0000313" key="4">
    <source>
        <dbReference type="EMBL" id="MBS7457018.1"/>
    </source>
</evidence>
<reference evidence="3" key="2">
    <citation type="submission" date="2021-04" db="EMBL/GenBank/DDBJ databases">
        <authorList>
            <person name="Karlyshev A.V."/>
        </authorList>
    </citation>
    <scope>NUCLEOTIDE SEQUENCE</scope>
    <source>
        <strain evidence="3">LMG 29479</strain>
    </source>
</reference>
<gene>
    <name evidence="4" type="ORF">KB893_007700</name>
    <name evidence="3" type="ORF">KB893_06265</name>
</gene>
<feature type="compositionally biased region" description="Basic and acidic residues" evidence="1">
    <location>
        <begin position="26"/>
        <end position="39"/>
    </location>
</feature>
<accession>A0A8J8AXX6</accession>
<organism evidence="3">
    <name type="scientific">Coralloluteibacterium stylophorae</name>
    <dbReference type="NCBI Taxonomy" id="1776034"/>
    <lineage>
        <taxon>Bacteria</taxon>
        <taxon>Pseudomonadati</taxon>
        <taxon>Pseudomonadota</taxon>
        <taxon>Gammaproteobacteria</taxon>
        <taxon>Lysobacterales</taxon>
        <taxon>Lysobacteraceae</taxon>
        <taxon>Coralloluteibacterium</taxon>
    </lineage>
</organism>
<evidence type="ECO:0000313" key="5">
    <source>
        <dbReference type="Proteomes" id="UP000675747"/>
    </source>
</evidence>
<proteinExistence type="predicted"/>
<sequence length="74" mass="7597">MRRAPVLASALALAALCACTPAPDEGTDRPVEPRSDTALRDAMQAPVDRTHEAVDAATEAAEARREAALEAAGG</sequence>
<feature type="signal peptide" evidence="2">
    <location>
        <begin position="1"/>
        <end position="24"/>
    </location>
</feature>
<evidence type="ECO:0000313" key="3">
    <source>
        <dbReference type="EMBL" id="MBR0562119.1"/>
    </source>
</evidence>
<dbReference type="RefSeq" id="WP_211926062.1">
    <property type="nucleotide sequence ID" value="NZ_JAGQFT020000004.1"/>
</dbReference>
<dbReference type="EMBL" id="JAGQFT020000004">
    <property type="protein sequence ID" value="MBS7457018.1"/>
    <property type="molecule type" value="Genomic_DNA"/>
</dbReference>
<dbReference type="PROSITE" id="PS51257">
    <property type="entry name" value="PROKAR_LIPOPROTEIN"/>
    <property type="match status" value="1"/>
</dbReference>
<keyword evidence="2" id="KW-0732">Signal</keyword>
<reference evidence="4 5" key="1">
    <citation type="journal article" date="2021" name="Microbiol. Resour. Announc.">
        <title>Draft Genome Sequence of Coralloluteibacterium stylophorae LMG 29479T.</title>
        <authorList>
            <person name="Karlyshev A.V."/>
            <person name="Kudryashova E.B."/>
            <person name="Ariskina E.V."/>
            <person name="Conroy A.P."/>
            <person name="Abidueva E.Y."/>
        </authorList>
    </citation>
    <scope>NUCLEOTIDE SEQUENCE [LARGE SCALE GENOMIC DNA]</scope>
    <source>
        <strain evidence="4 5">LMG 29479</strain>
    </source>
</reference>
<dbReference type="EMBL" id="JAGQFT010000035">
    <property type="protein sequence ID" value="MBR0562119.1"/>
    <property type="molecule type" value="Genomic_DNA"/>
</dbReference>
<feature type="chain" id="PRO_5042774378" evidence="2">
    <location>
        <begin position="25"/>
        <end position="74"/>
    </location>
</feature>
<keyword evidence="5" id="KW-1185">Reference proteome</keyword>